<dbReference type="SUPFAM" id="SSF57850">
    <property type="entry name" value="RING/U-box"/>
    <property type="match status" value="1"/>
</dbReference>
<dbReference type="Gene3D" id="3.30.40.10">
    <property type="entry name" value="Zinc/RING finger domain, C3HC4 (zinc finger)"/>
    <property type="match status" value="2"/>
</dbReference>
<keyword evidence="1" id="KW-0479">Metal-binding</keyword>
<keyword evidence="2 4" id="KW-0863">Zinc-finger</keyword>
<dbReference type="GO" id="GO:0004842">
    <property type="term" value="F:ubiquitin-protein transferase activity"/>
    <property type="evidence" value="ECO:0007669"/>
    <property type="project" value="InterPro"/>
</dbReference>
<sequence>MPTDQYEYVDESLIDENYKCTICNEPFQRPMTTPCDHSYCQDCIERWLNEGYSTCPSCRQTLSMKELKPVTTRLVLNILDRLLVKCCQCEQNGIQRGNFNDHMVKVCPKGTIVCSAFDIKCPWSGSRDQLSEHLQTCNYEQLRPVLSHLVSQNRQLEEQMHSLTEQVKTLQFKMQSPTRRMITFDKMYEIERKIDSGVLSDSYEGLTWINAWYMHEQWVTANHAVSGWRNAYTNGHICIAFNGKGNSMTMCSKRQYADMFSIVSFEATAAWLDNLHVKIIGRRLKRDLYSETIVLQFDNSQVFNLDWKDIDEIQFVPISGTPRPGITYTETYFAITWILLG</sequence>
<dbReference type="SUPFAM" id="SSF49599">
    <property type="entry name" value="TRAF domain-like"/>
    <property type="match status" value="1"/>
</dbReference>
<evidence type="ECO:0000313" key="8">
    <source>
        <dbReference type="Proteomes" id="UP000663828"/>
    </source>
</evidence>
<organism evidence="7 8">
    <name type="scientific">Adineta ricciae</name>
    <name type="common">Rotifer</name>
    <dbReference type="NCBI Taxonomy" id="249248"/>
    <lineage>
        <taxon>Eukaryota</taxon>
        <taxon>Metazoa</taxon>
        <taxon>Spiralia</taxon>
        <taxon>Gnathifera</taxon>
        <taxon>Rotifera</taxon>
        <taxon>Eurotatoria</taxon>
        <taxon>Bdelloidea</taxon>
        <taxon>Adinetida</taxon>
        <taxon>Adinetidae</taxon>
        <taxon>Adineta</taxon>
    </lineage>
</organism>
<accession>A0A816D1Z2</accession>
<feature type="coiled-coil region" evidence="5">
    <location>
        <begin position="146"/>
        <end position="173"/>
    </location>
</feature>
<evidence type="ECO:0000256" key="1">
    <source>
        <dbReference type="ARBA" id="ARBA00022723"/>
    </source>
</evidence>
<evidence type="ECO:0000256" key="5">
    <source>
        <dbReference type="SAM" id="Coils"/>
    </source>
</evidence>
<evidence type="ECO:0000259" key="6">
    <source>
        <dbReference type="PROSITE" id="PS50089"/>
    </source>
</evidence>
<evidence type="ECO:0000256" key="3">
    <source>
        <dbReference type="ARBA" id="ARBA00022833"/>
    </source>
</evidence>
<keyword evidence="5" id="KW-0175">Coiled coil</keyword>
<evidence type="ECO:0000256" key="4">
    <source>
        <dbReference type="PROSITE-ProRule" id="PRU00175"/>
    </source>
</evidence>
<dbReference type="EMBL" id="CAJNOR010008148">
    <property type="protein sequence ID" value="CAF1629297.1"/>
    <property type="molecule type" value="Genomic_DNA"/>
</dbReference>
<comment type="caution">
    <text evidence="7">The sequence shown here is derived from an EMBL/GenBank/DDBJ whole genome shotgun (WGS) entry which is preliminary data.</text>
</comment>
<dbReference type="SMART" id="SM00184">
    <property type="entry name" value="RING"/>
    <property type="match status" value="1"/>
</dbReference>
<protein>
    <recommendedName>
        <fullName evidence="6">RING-type domain-containing protein</fullName>
    </recommendedName>
</protein>
<dbReference type="InterPro" id="IPR013083">
    <property type="entry name" value="Znf_RING/FYVE/PHD"/>
</dbReference>
<name>A0A816D1Z2_ADIRI</name>
<dbReference type="Proteomes" id="UP000663828">
    <property type="component" value="Unassembled WGS sequence"/>
</dbReference>
<dbReference type="InterPro" id="IPR001841">
    <property type="entry name" value="Znf_RING"/>
</dbReference>
<evidence type="ECO:0000256" key="2">
    <source>
        <dbReference type="ARBA" id="ARBA00022771"/>
    </source>
</evidence>
<gene>
    <name evidence="7" type="ORF">XAT740_LOCUS51378</name>
</gene>
<feature type="domain" description="RING-type" evidence="6">
    <location>
        <begin position="20"/>
        <end position="59"/>
    </location>
</feature>
<dbReference type="GO" id="GO:0016567">
    <property type="term" value="P:protein ubiquitination"/>
    <property type="evidence" value="ECO:0007669"/>
    <property type="project" value="InterPro"/>
</dbReference>
<dbReference type="InterPro" id="IPR017907">
    <property type="entry name" value="Znf_RING_CS"/>
</dbReference>
<dbReference type="PROSITE" id="PS50089">
    <property type="entry name" value="ZF_RING_2"/>
    <property type="match status" value="1"/>
</dbReference>
<dbReference type="InterPro" id="IPR018957">
    <property type="entry name" value="Znf_C3HC4_RING-type"/>
</dbReference>
<dbReference type="PANTHER" id="PTHR10131:SF94">
    <property type="entry name" value="TNF RECEPTOR-ASSOCIATED FACTOR 4"/>
    <property type="match status" value="1"/>
</dbReference>
<dbReference type="AlphaFoldDB" id="A0A816D1Z2"/>
<keyword evidence="8" id="KW-1185">Reference proteome</keyword>
<dbReference type="PANTHER" id="PTHR10131">
    <property type="entry name" value="TNF RECEPTOR ASSOCIATED FACTOR"/>
    <property type="match status" value="1"/>
</dbReference>
<proteinExistence type="predicted"/>
<dbReference type="PROSITE" id="PS00518">
    <property type="entry name" value="ZF_RING_1"/>
    <property type="match status" value="1"/>
</dbReference>
<dbReference type="SMART" id="SM00504">
    <property type="entry name" value="Ubox"/>
    <property type="match status" value="1"/>
</dbReference>
<reference evidence="7" key="1">
    <citation type="submission" date="2021-02" db="EMBL/GenBank/DDBJ databases">
        <authorList>
            <person name="Nowell W R."/>
        </authorList>
    </citation>
    <scope>NUCLEOTIDE SEQUENCE</scope>
</reference>
<keyword evidence="3" id="KW-0862">Zinc</keyword>
<dbReference type="Pfam" id="PF00097">
    <property type="entry name" value="zf-C3HC4"/>
    <property type="match status" value="1"/>
</dbReference>
<evidence type="ECO:0000313" key="7">
    <source>
        <dbReference type="EMBL" id="CAF1629297.1"/>
    </source>
</evidence>
<dbReference type="GO" id="GO:0008270">
    <property type="term" value="F:zinc ion binding"/>
    <property type="evidence" value="ECO:0007669"/>
    <property type="project" value="UniProtKB-KW"/>
</dbReference>
<dbReference type="InterPro" id="IPR003613">
    <property type="entry name" value="Ubox_domain"/>
</dbReference>